<reference evidence="1" key="2">
    <citation type="journal article" date="2015" name="Data Brief">
        <title>Shoot transcriptome of the giant reed, Arundo donax.</title>
        <authorList>
            <person name="Barrero R.A."/>
            <person name="Guerrero F.D."/>
            <person name="Moolhuijzen P."/>
            <person name="Goolsby J.A."/>
            <person name="Tidwell J."/>
            <person name="Bellgard S.E."/>
            <person name="Bellgard M.I."/>
        </authorList>
    </citation>
    <scope>NUCLEOTIDE SEQUENCE</scope>
    <source>
        <tissue evidence="1">Shoot tissue taken approximately 20 cm above the soil surface</tissue>
    </source>
</reference>
<proteinExistence type="predicted"/>
<organism evidence="1">
    <name type="scientific">Arundo donax</name>
    <name type="common">Giant reed</name>
    <name type="synonym">Donax arundinaceus</name>
    <dbReference type="NCBI Taxonomy" id="35708"/>
    <lineage>
        <taxon>Eukaryota</taxon>
        <taxon>Viridiplantae</taxon>
        <taxon>Streptophyta</taxon>
        <taxon>Embryophyta</taxon>
        <taxon>Tracheophyta</taxon>
        <taxon>Spermatophyta</taxon>
        <taxon>Magnoliopsida</taxon>
        <taxon>Liliopsida</taxon>
        <taxon>Poales</taxon>
        <taxon>Poaceae</taxon>
        <taxon>PACMAD clade</taxon>
        <taxon>Arundinoideae</taxon>
        <taxon>Arundineae</taxon>
        <taxon>Arundo</taxon>
    </lineage>
</organism>
<protein>
    <submittedName>
        <fullName evidence="1">Uncharacterized protein</fullName>
    </submittedName>
</protein>
<name>A0A0A9AKT9_ARUDO</name>
<dbReference type="AlphaFoldDB" id="A0A0A9AKT9"/>
<evidence type="ECO:0000313" key="1">
    <source>
        <dbReference type="EMBL" id="JAD52319.1"/>
    </source>
</evidence>
<accession>A0A0A9AKT9</accession>
<sequence>MQHHRPAIGYPKFQNWVSHLGRREAP</sequence>
<reference evidence="1" key="1">
    <citation type="submission" date="2014-09" db="EMBL/GenBank/DDBJ databases">
        <authorList>
            <person name="Magalhaes I.L.F."/>
            <person name="Oliveira U."/>
            <person name="Santos F.R."/>
            <person name="Vidigal T.H.D.A."/>
            <person name="Brescovit A.D."/>
            <person name="Santos A.J."/>
        </authorList>
    </citation>
    <scope>NUCLEOTIDE SEQUENCE</scope>
    <source>
        <tissue evidence="1">Shoot tissue taken approximately 20 cm above the soil surface</tissue>
    </source>
</reference>
<dbReference type="EMBL" id="GBRH01245576">
    <property type="protein sequence ID" value="JAD52319.1"/>
    <property type="molecule type" value="Transcribed_RNA"/>
</dbReference>